<reference evidence="1 2" key="1">
    <citation type="submission" date="2021-06" db="EMBL/GenBank/DDBJ databases">
        <title>Caerostris extrusa draft genome.</title>
        <authorList>
            <person name="Kono N."/>
            <person name="Arakawa K."/>
        </authorList>
    </citation>
    <scope>NUCLEOTIDE SEQUENCE [LARGE SCALE GENOMIC DNA]</scope>
</reference>
<evidence type="ECO:0000313" key="2">
    <source>
        <dbReference type="Proteomes" id="UP001054945"/>
    </source>
</evidence>
<sequence length="98" mass="10475">MIFVGSVLPELQLTTPGMLRAALEVCGLIWKALTSMGRGLGCLAKGGSCPPALEIILSTPSENPLVLGIKAGSRQTRDKWCQLAYPQGIDLFSLLFED</sequence>
<dbReference type="Proteomes" id="UP001054945">
    <property type="component" value="Unassembled WGS sequence"/>
</dbReference>
<accession>A0AAV4UW36</accession>
<protein>
    <submittedName>
        <fullName evidence="1">Uncharacterized protein</fullName>
    </submittedName>
</protein>
<keyword evidence="2" id="KW-1185">Reference proteome</keyword>
<dbReference type="AlphaFoldDB" id="A0AAV4UW36"/>
<name>A0AAV4UW36_CAEEX</name>
<dbReference type="EMBL" id="BPLR01013484">
    <property type="protein sequence ID" value="GIY61575.1"/>
    <property type="molecule type" value="Genomic_DNA"/>
</dbReference>
<comment type="caution">
    <text evidence="1">The sequence shown here is derived from an EMBL/GenBank/DDBJ whole genome shotgun (WGS) entry which is preliminary data.</text>
</comment>
<organism evidence="1 2">
    <name type="scientific">Caerostris extrusa</name>
    <name type="common">Bark spider</name>
    <name type="synonym">Caerostris bankana</name>
    <dbReference type="NCBI Taxonomy" id="172846"/>
    <lineage>
        <taxon>Eukaryota</taxon>
        <taxon>Metazoa</taxon>
        <taxon>Ecdysozoa</taxon>
        <taxon>Arthropoda</taxon>
        <taxon>Chelicerata</taxon>
        <taxon>Arachnida</taxon>
        <taxon>Araneae</taxon>
        <taxon>Araneomorphae</taxon>
        <taxon>Entelegynae</taxon>
        <taxon>Araneoidea</taxon>
        <taxon>Araneidae</taxon>
        <taxon>Caerostris</taxon>
    </lineage>
</organism>
<proteinExistence type="predicted"/>
<gene>
    <name evidence="1" type="ORF">CEXT_11951</name>
</gene>
<evidence type="ECO:0000313" key="1">
    <source>
        <dbReference type="EMBL" id="GIY61575.1"/>
    </source>
</evidence>